<dbReference type="STRING" id="1328313.DS2_16559"/>
<name>W7Q9D9_9ALTE</name>
<dbReference type="AlphaFoldDB" id="W7Q9D9"/>
<proteinExistence type="predicted"/>
<dbReference type="OrthoDB" id="9766710at2"/>
<dbReference type="SUPFAM" id="SSF48452">
    <property type="entry name" value="TPR-like"/>
    <property type="match status" value="4"/>
</dbReference>
<evidence type="ECO:0000313" key="1">
    <source>
        <dbReference type="EMBL" id="EWH08576.1"/>
    </source>
</evidence>
<keyword evidence="2" id="KW-1185">Reference proteome</keyword>
<dbReference type="eggNOG" id="COG0457">
    <property type="taxonomic scope" value="Bacteria"/>
</dbReference>
<dbReference type="Pfam" id="PF14559">
    <property type="entry name" value="TPR_19"/>
    <property type="match status" value="1"/>
</dbReference>
<dbReference type="SMART" id="SM00028">
    <property type="entry name" value="TPR"/>
    <property type="match status" value="5"/>
</dbReference>
<dbReference type="Proteomes" id="UP000019276">
    <property type="component" value="Unassembled WGS sequence"/>
</dbReference>
<protein>
    <submittedName>
        <fullName evidence="1">Uncharacterized protein</fullName>
    </submittedName>
</protein>
<evidence type="ECO:0000313" key="2">
    <source>
        <dbReference type="Proteomes" id="UP000019276"/>
    </source>
</evidence>
<dbReference type="EMBL" id="ARZY01000042">
    <property type="protein sequence ID" value="EWH08576.1"/>
    <property type="molecule type" value="Genomic_DNA"/>
</dbReference>
<gene>
    <name evidence="1" type="ORF">DS2_16559</name>
</gene>
<sequence>MNIKIALLLSTLIVLTSCGWNKTAHQAIIDIEELTQEQQFRQAEIEVKNALQKYTDNPEIRVAAGKFYYQIGLFLQSARFLKPVLAKQPQVESEVDAYLESLLQNRQLADLSDALKKVDNPNLRQAYLTRKALYSNDIPLASKEFIKITANNNDWFLVTNYELLLETQPNKTKQILNTLSEQTKHSNADRRLVILHARKLADSGKKEQALQKFLTVYTQSPKYPNIHVYIVQLALQLDKTAIAKAHTQQLVITNDKRPIVNQFVATLAYQQQDYKSALHSANKALQTGLDTKSLRTVAGMSAYHLEQYQLAFKLLSPLAPKLAGNDPILRILTILELKNDGHQKAIELYKQLEFASQEDITLASYLINEVDELEKQHITDISQQKLENYINNQKYHHFYISIVKSFPQASGSDLKDSFSVIKWLQNDKVELAKDRVDAWLQNHPDSEIAKTMQALIAWKTGRQTAADEIFDSLLTDGTTNHIALNYKIFLAKSQQNWQEMLTYSSQLLTLDPNNPGAFNAFLVAWQNSPKINWQTIKEQVTSTTNPDIKMPYLKLLYKHKQWLLLEQELSKITLEHRKIDHWKLYFLVNQQQNNQTQIEEIAKQFSAHPQANSIDGIQLRLLMLRHLKQTSQAVELLKHALSVFPNNVNFQLELANLYIVDNKINKAKQQLKSYSNAVKPNAHYFELIGNIAAIEKRYSDAANAYQNAFKLSANKQLIYKFHRLTSYINIQTQLLEITIEYLKHYPQEIGLRIDAFMWFADTHTDQALQIVDVPSVHKLAQTNWQLSNNLAWYLNKQGNVDKAKHFIDMAYELSPAEQSVLSTRTKIYGK</sequence>
<dbReference type="InterPro" id="IPR019734">
    <property type="entry name" value="TPR_rpt"/>
</dbReference>
<organism evidence="1 2">
    <name type="scientific">Catenovulum agarivorans DS-2</name>
    <dbReference type="NCBI Taxonomy" id="1328313"/>
    <lineage>
        <taxon>Bacteria</taxon>
        <taxon>Pseudomonadati</taxon>
        <taxon>Pseudomonadota</taxon>
        <taxon>Gammaproteobacteria</taxon>
        <taxon>Alteromonadales</taxon>
        <taxon>Alteromonadaceae</taxon>
        <taxon>Catenovulum</taxon>
    </lineage>
</organism>
<comment type="caution">
    <text evidence="1">The sequence shown here is derived from an EMBL/GenBank/DDBJ whole genome shotgun (WGS) entry which is preliminary data.</text>
</comment>
<reference evidence="1 2" key="1">
    <citation type="journal article" date="2014" name="Genome Announc.">
        <title>Draft Genome Sequence of the Agar-Degrading Bacterium Catenovulum sp. Strain DS-2, Isolated from Intestines of Haliotis diversicolor.</title>
        <authorList>
            <person name="Shan D."/>
            <person name="Li X."/>
            <person name="Gu Z."/>
            <person name="Wei G."/>
            <person name="Gao Z."/>
            <person name="Shao Z."/>
        </authorList>
    </citation>
    <scope>NUCLEOTIDE SEQUENCE [LARGE SCALE GENOMIC DNA]</scope>
    <source>
        <strain evidence="1 2">DS-2</strain>
    </source>
</reference>
<dbReference type="PANTHER" id="PTHR12558:SF13">
    <property type="entry name" value="CELL DIVISION CYCLE PROTEIN 27 HOMOLOG"/>
    <property type="match status" value="1"/>
</dbReference>
<dbReference type="PANTHER" id="PTHR12558">
    <property type="entry name" value="CELL DIVISION CYCLE 16,23,27"/>
    <property type="match status" value="1"/>
</dbReference>
<dbReference type="InterPro" id="IPR011990">
    <property type="entry name" value="TPR-like_helical_dom_sf"/>
</dbReference>
<accession>W7Q9D9</accession>
<dbReference type="RefSeq" id="WP_035016030.1">
    <property type="nucleotide sequence ID" value="NZ_ARZY01000042.1"/>
</dbReference>
<dbReference type="Gene3D" id="1.25.40.10">
    <property type="entry name" value="Tetratricopeptide repeat domain"/>
    <property type="match status" value="3"/>
</dbReference>
<dbReference type="PROSITE" id="PS51257">
    <property type="entry name" value="PROKAR_LIPOPROTEIN"/>
    <property type="match status" value="1"/>
</dbReference>